<evidence type="ECO:0000313" key="3">
    <source>
        <dbReference type="Proteomes" id="UP000664534"/>
    </source>
</evidence>
<sequence length="256" mass="29091">MSDNVSKPSILFICLANILCVKLTSESGQNYSDSELIATYMKTAVDFKETNPNRSTRVIYFRWRPVHGLVRRAVLRRAFQGTIPGHWAIEVGAYIWELENQHGIIDYHIGIWTNPGDVDGRRLLATEREAIGTSILTDLELKEAADRVKRDLNRKRALWGTILLPCKIPSAIFKMFFTKKRYDEFVNNCQCFAARFAASIDFETGISEKRTTKHFGRDVRITFHNAKALPLGRPFGLPPWRPPLTPAPTVVPATET</sequence>
<keyword evidence="3" id="KW-1185">Reference proteome</keyword>
<dbReference type="OrthoDB" id="5368165at2759"/>
<gene>
    <name evidence="2" type="ORF">IMSHALPRED_000118</name>
</gene>
<evidence type="ECO:0000313" key="2">
    <source>
        <dbReference type="EMBL" id="CAF9904604.1"/>
    </source>
</evidence>
<name>A0A8H3EG48_9LECA</name>
<dbReference type="EMBL" id="CAJPDT010000001">
    <property type="protein sequence ID" value="CAF9904604.1"/>
    <property type="molecule type" value="Genomic_DNA"/>
</dbReference>
<accession>A0A8H3EG48</accession>
<feature type="chain" id="PRO_5034106111" evidence="1">
    <location>
        <begin position="26"/>
        <end position="256"/>
    </location>
</feature>
<dbReference type="AlphaFoldDB" id="A0A8H3EG48"/>
<dbReference type="Proteomes" id="UP000664534">
    <property type="component" value="Unassembled WGS sequence"/>
</dbReference>
<proteinExistence type="predicted"/>
<organism evidence="2 3">
    <name type="scientific">Imshaugia aleurites</name>
    <dbReference type="NCBI Taxonomy" id="172621"/>
    <lineage>
        <taxon>Eukaryota</taxon>
        <taxon>Fungi</taxon>
        <taxon>Dikarya</taxon>
        <taxon>Ascomycota</taxon>
        <taxon>Pezizomycotina</taxon>
        <taxon>Lecanoromycetes</taxon>
        <taxon>OSLEUM clade</taxon>
        <taxon>Lecanoromycetidae</taxon>
        <taxon>Lecanorales</taxon>
        <taxon>Lecanorineae</taxon>
        <taxon>Parmeliaceae</taxon>
        <taxon>Imshaugia</taxon>
    </lineage>
</organism>
<protein>
    <submittedName>
        <fullName evidence="2">Uncharacterized protein</fullName>
    </submittedName>
</protein>
<feature type="signal peptide" evidence="1">
    <location>
        <begin position="1"/>
        <end position="25"/>
    </location>
</feature>
<evidence type="ECO:0000256" key="1">
    <source>
        <dbReference type="SAM" id="SignalP"/>
    </source>
</evidence>
<keyword evidence="1" id="KW-0732">Signal</keyword>
<comment type="caution">
    <text evidence="2">The sequence shown here is derived from an EMBL/GenBank/DDBJ whole genome shotgun (WGS) entry which is preliminary data.</text>
</comment>
<reference evidence="2" key="1">
    <citation type="submission" date="2021-03" db="EMBL/GenBank/DDBJ databases">
        <authorList>
            <person name="Tagirdzhanova G."/>
        </authorList>
    </citation>
    <scope>NUCLEOTIDE SEQUENCE</scope>
</reference>